<protein>
    <submittedName>
        <fullName evidence="6">Cartilage-associated protein-like</fullName>
    </submittedName>
</protein>
<dbReference type="InterPro" id="IPR011990">
    <property type="entry name" value="TPR-like_helical_dom_sf"/>
</dbReference>
<feature type="domain" description="Leprecan-like alpha-helical" evidence="4">
    <location>
        <begin position="26"/>
        <end position="321"/>
    </location>
</feature>
<dbReference type="PANTHER" id="PTHR13986:SF8">
    <property type="entry name" value="PROLYL 3-HYDROXYLASE 1-LIKE PROTEIN"/>
    <property type="match status" value="1"/>
</dbReference>
<dbReference type="GO" id="GO:0005518">
    <property type="term" value="F:collagen binding"/>
    <property type="evidence" value="ECO:0007669"/>
    <property type="project" value="TreeGrafter"/>
</dbReference>
<organism evidence="5 6">
    <name type="scientific">Vanessa tameamea</name>
    <name type="common">Kamehameha butterfly</name>
    <dbReference type="NCBI Taxonomy" id="334116"/>
    <lineage>
        <taxon>Eukaryota</taxon>
        <taxon>Metazoa</taxon>
        <taxon>Ecdysozoa</taxon>
        <taxon>Arthropoda</taxon>
        <taxon>Hexapoda</taxon>
        <taxon>Insecta</taxon>
        <taxon>Pterygota</taxon>
        <taxon>Neoptera</taxon>
        <taxon>Endopterygota</taxon>
        <taxon>Lepidoptera</taxon>
        <taxon>Glossata</taxon>
        <taxon>Ditrysia</taxon>
        <taxon>Papilionoidea</taxon>
        <taxon>Nymphalidae</taxon>
        <taxon>Nymphalinae</taxon>
        <taxon>Vanessa</taxon>
    </lineage>
</organism>
<dbReference type="PANTHER" id="PTHR13986">
    <property type="entry name" value="PROTEIN LYSINE HYDROXYLATION COMPLEX COMPONENT"/>
    <property type="match status" value="1"/>
</dbReference>
<reference evidence="6" key="2">
    <citation type="submission" date="2025-08" db="UniProtKB">
        <authorList>
            <consortium name="RefSeq"/>
        </authorList>
    </citation>
    <scope>IDENTIFICATION</scope>
    <source>
        <tissue evidence="6">Whole body</tissue>
    </source>
</reference>
<keyword evidence="2" id="KW-0732">Signal</keyword>
<accession>A0A8B8I9T0</accession>
<dbReference type="OrthoDB" id="8517835at2759"/>
<sequence length="364" mass="42517">MFKKLAKFIIFISIIVNCGCLKFSSLDTVYKKAVDAFSKERWSECILQFEGSLHLYKVYKTININCRLKCKSENHNSQFTGNIEDLKIFEYFLTLKDCLSQCQQEEFESVHMYNNVSDAILTNMQSKKPYEYLHLCYFEMNALPKAASAAYTYLVANSDDIAMKRNVEYYIQQPEVDVKEVIDLESEDYQILYKLGIQAYKGNNWGNTIANMEETLTDYLAWENSCRAECEHQSEQEVSPEFIVTIANNILPLLICRQKCQENLKPLYDSGAELLADVLNYLQISYYHSDRFDDAAKAVASYLTIFPSDEDMLENKRMYETLVQQKSFTERSEIVHYLKRDKYEKHLLNFFLKQDNSDLNANSI</sequence>
<evidence type="ECO:0000259" key="4">
    <source>
        <dbReference type="Pfam" id="PF23557"/>
    </source>
</evidence>
<dbReference type="GO" id="GO:0030199">
    <property type="term" value="P:collagen fibril organization"/>
    <property type="evidence" value="ECO:0007669"/>
    <property type="project" value="TreeGrafter"/>
</dbReference>
<evidence type="ECO:0000256" key="2">
    <source>
        <dbReference type="ARBA" id="ARBA00022729"/>
    </source>
</evidence>
<dbReference type="InterPro" id="IPR052284">
    <property type="entry name" value="Collagen_mod_leprecan"/>
</dbReference>
<dbReference type="GO" id="GO:0005783">
    <property type="term" value="C:endoplasmic reticulum"/>
    <property type="evidence" value="ECO:0007669"/>
    <property type="project" value="TreeGrafter"/>
</dbReference>
<dbReference type="Proteomes" id="UP001652626">
    <property type="component" value="Chromosome 2"/>
</dbReference>
<evidence type="ECO:0000256" key="1">
    <source>
        <dbReference type="ARBA" id="ARBA00006487"/>
    </source>
</evidence>
<evidence type="ECO:0000256" key="3">
    <source>
        <dbReference type="ARBA" id="ARBA00023180"/>
    </source>
</evidence>
<reference evidence="5" key="1">
    <citation type="submission" date="2025-05" db="UniProtKB">
        <authorList>
            <consortium name="RefSeq"/>
        </authorList>
    </citation>
    <scope>NUCLEOTIDE SEQUENCE [LARGE SCALE GENOMIC DNA]</scope>
</reference>
<evidence type="ECO:0000313" key="6">
    <source>
        <dbReference type="RefSeq" id="XP_026493770.2"/>
    </source>
</evidence>
<dbReference type="GeneID" id="113398996"/>
<dbReference type="RefSeq" id="XP_026493770.2">
    <property type="nucleotide sequence ID" value="XM_026637985.2"/>
</dbReference>
<name>A0A8B8I9T0_VANTA</name>
<dbReference type="InterPro" id="IPR056585">
    <property type="entry name" value="Leprecan_dom"/>
</dbReference>
<gene>
    <name evidence="6" type="primary">LOC113398996</name>
</gene>
<keyword evidence="3" id="KW-0325">Glycoprotein</keyword>
<evidence type="ECO:0000313" key="5">
    <source>
        <dbReference type="Proteomes" id="UP001652626"/>
    </source>
</evidence>
<dbReference type="Gene3D" id="1.25.40.10">
    <property type="entry name" value="Tetratricopeptide repeat domain"/>
    <property type="match status" value="1"/>
</dbReference>
<proteinExistence type="inferred from homology"/>
<keyword evidence="5" id="KW-1185">Reference proteome</keyword>
<comment type="similarity">
    <text evidence="1">Belongs to the leprecan family.</text>
</comment>
<dbReference type="AlphaFoldDB" id="A0A8B8I9T0"/>
<dbReference type="Pfam" id="PF23557">
    <property type="entry name" value="TPR_leprecan"/>
    <property type="match status" value="1"/>
</dbReference>
<dbReference type="OMA" id="YLHVCYY"/>